<protein>
    <submittedName>
        <fullName evidence="3">SDR family oxidoreductase</fullName>
    </submittedName>
</protein>
<dbReference type="InterPro" id="IPR036291">
    <property type="entry name" value="NAD(P)-bd_dom_sf"/>
</dbReference>
<evidence type="ECO:0000259" key="2">
    <source>
        <dbReference type="Pfam" id="PF01370"/>
    </source>
</evidence>
<evidence type="ECO:0000313" key="4">
    <source>
        <dbReference type="Proteomes" id="UP000736583"/>
    </source>
</evidence>
<accession>A0ABS6EYT5</accession>
<dbReference type="Gene3D" id="3.40.50.720">
    <property type="entry name" value="NAD(P)-binding Rossmann-like Domain"/>
    <property type="match status" value="1"/>
</dbReference>
<keyword evidence="4" id="KW-1185">Reference proteome</keyword>
<reference evidence="3 4" key="1">
    <citation type="submission" date="2021-06" db="EMBL/GenBank/DDBJ databases">
        <authorList>
            <person name="Sun Q."/>
            <person name="Li D."/>
        </authorList>
    </citation>
    <scope>NUCLEOTIDE SEQUENCE [LARGE SCALE GENOMIC DNA]</scope>
    <source>
        <strain evidence="3 4">MSJ-4</strain>
    </source>
</reference>
<dbReference type="RefSeq" id="WP_032121733.1">
    <property type="nucleotide sequence ID" value="NZ_JAHLQL010000001.1"/>
</dbReference>
<dbReference type="Proteomes" id="UP000736583">
    <property type="component" value="Unassembled WGS sequence"/>
</dbReference>
<name>A0ABS6EYT5_9CLOT</name>
<dbReference type="Pfam" id="PF01370">
    <property type="entry name" value="Epimerase"/>
    <property type="match status" value="1"/>
</dbReference>
<sequence length="304" mass="34646">MKVLVTGGAGFIGSHLVDRLIELEHQVVIVDDLSHGKREYINPKARFYNVDIRSKDLEKIFSEEKPEVVFHEAAQISVPKSLDNPIMDAEINIIGTINLLECSKKHNVRKIIYPASAAIFGEPEYLPIDEKHPLNMISGYGITKHTVEHYLQVYSVLYGIEYTVLRYANVYGPRQDSTGEGGVVSIFCERMLEGQKIYIFGDGEQTRDFVYVKDVVDANILAMNNLKNDIFNVCTNSKISVNNLFDLISSIIDDSLKPIYGEERHGDIRHSYMTFEKIRNKGNWEPKYSLEEGIKETINFYKGL</sequence>
<dbReference type="CDD" id="cd05256">
    <property type="entry name" value="UDP_AE_SDR_e"/>
    <property type="match status" value="1"/>
</dbReference>
<comment type="caution">
    <text evidence="3">The sequence shown here is derived from an EMBL/GenBank/DDBJ whole genome shotgun (WGS) entry which is preliminary data.</text>
</comment>
<gene>
    <name evidence="3" type="ORF">KQI89_03480</name>
</gene>
<evidence type="ECO:0000256" key="1">
    <source>
        <dbReference type="ARBA" id="ARBA00007637"/>
    </source>
</evidence>
<proteinExistence type="inferred from homology"/>
<feature type="domain" description="NAD-dependent epimerase/dehydratase" evidence="2">
    <location>
        <begin position="3"/>
        <end position="234"/>
    </location>
</feature>
<organism evidence="3 4">
    <name type="scientific">Clostridium simiarum</name>
    <dbReference type="NCBI Taxonomy" id="2841506"/>
    <lineage>
        <taxon>Bacteria</taxon>
        <taxon>Bacillati</taxon>
        <taxon>Bacillota</taxon>
        <taxon>Clostridia</taxon>
        <taxon>Eubacteriales</taxon>
        <taxon>Clostridiaceae</taxon>
        <taxon>Clostridium</taxon>
    </lineage>
</organism>
<dbReference type="InterPro" id="IPR001509">
    <property type="entry name" value="Epimerase_deHydtase"/>
</dbReference>
<dbReference type="EMBL" id="JAHLQL010000001">
    <property type="protein sequence ID" value="MBU5590814.1"/>
    <property type="molecule type" value="Genomic_DNA"/>
</dbReference>
<dbReference type="PANTHER" id="PTHR43000">
    <property type="entry name" value="DTDP-D-GLUCOSE 4,6-DEHYDRATASE-RELATED"/>
    <property type="match status" value="1"/>
</dbReference>
<evidence type="ECO:0000313" key="3">
    <source>
        <dbReference type="EMBL" id="MBU5590814.1"/>
    </source>
</evidence>
<dbReference type="SUPFAM" id="SSF51735">
    <property type="entry name" value="NAD(P)-binding Rossmann-fold domains"/>
    <property type="match status" value="1"/>
</dbReference>
<comment type="similarity">
    <text evidence="1">Belongs to the NAD(P)-dependent epimerase/dehydratase family.</text>
</comment>